<organism evidence="1 2">
    <name type="scientific">Salegentibacter echinorum</name>
    <dbReference type="NCBI Taxonomy" id="1073325"/>
    <lineage>
        <taxon>Bacteria</taxon>
        <taxon>Pseudomonadati</taxon>
        <taxon>Bacteroidota</taxon>
        <taxon>Flavobacteriia</taxon>
        <taxon>Flavobacteriales</taxon>
        <taxon>Flavobacteriaceae</taxon>
        <taxon>Salegentibacter</taxon>
    </lineage>
</organism>
<evidence type="ECO:0000313" key="1">
    <source>
        <dbReference type="EMBL" id="SHG14550.1"/>
    </source>
</evidence>
<proteinExistence type="predicted"/>
<sequence>MVSIVFDNALFKLIAVDKLQKLSENIFTCIHSLLLKKAELRINSNQKNQRTR</sequence>
<evidence type="ECO:0000313" key="2">
    <source>
        <dbReference type="Proteomes" id="UP000183945"/>
    </source>
</evidence>
<gene>
    <name evidence="1" type="ORF">SAMN05444483_105124</name>
</gene>
<dbReference type="AlphaFoldDB" id="A0A1M5HF37"/>
<name>A0A1M5HF37_SALEC</name>
<dbReference type="STRING" id="1073325.SAMN05444483_105124"/>
<protein>
    <submittedName>
        <fullName evidence="1">Uncharacterized protein</fullName>
    </submittedName>
</protein>
<accession>A0A1M5HF37</accession>
<reference evidence="2" key="1">
    <citation type="submission" date="2016-11" db="EMBL/GenBank/DDBJ databases">
        <authorList>
            <person name="Varghese N."/>
            <person name="Submissions S."/>
        </authorList>
    </citation>
    <scope>NUCLEOTIDE SEQUENCE [LARGE SCALE GENOMIC DNA]</scope>
    <source>
        <strain evidence="2">DSM 24579</strain>
    </source>
</reference>
<dbReference type="Proteomes" id="UP000183945">
    <property type="component" value="Unassembled WGS sequence"/>
</dbReference>
<dbReference type="EMBL" id="FQVT01000005">
    <property type="protein sequence ID" value="SHG14550.1"/>
    <property type="molecule type" value="Genomic_DNA"/>
</dbReference>
<keyword evidence="2" id="KW-1185">Reference proteome</keyword>